<dbReference type="EMBL" id="JAODAN010000008">
    <property type="protein sequence ID" value="KAK1922688.1"/>
    <property type="molecule type" value="Genomic_DNA"/>
</dbReference>
<comment type="caution">
    <text evidence="2">The sequence shown here is derived from an EMBL/GenBank/DDBJ whole genome shotgun (WGS) entry which is preliminary data.</text>
</comment>
<feature type="region of interest" description="Disordered" evidence="1">
    <location>
        <begin position="545"/>
        <end position="586"/>
    </location>
</feature>
<feature type="region of interest" description="Disordered" evidence="1">
    <location>
        <begin position="197"/>
        <end position="233"/>
    </location>
</feature>
<dbReference type="AlphaFoldDB" id="A0AAD9CY17"/>
<dbReference type="PANTHER" id="PTHR38702">
    <property type="entry name" value="CALPONIN-HOMOLOGY (CH) DOMAIN-CONTAINING PROTEIN"/>
    <property type="match status" value="1"/>
</dbReference>
<feature type="region of interest" description="Disordered" evidence="1">
    <location>
        <begin position="69"/>
        <end position="111"/>
    </location>
</feature>
<keyword evidence="3" id="KW-1185">Reference proteome</keyword>
<proteinExistence type="predicted"/>
<dbReference type="PANTHER" id="PTHR38702:SF1">
    <property type="entry name" value="CALPONIN-HOMOLOGY (CH) DOMAIN-CONTAINING PROTEIN"/>
    <property type="match status" value="1"/>
</dbReference>
<accession>A0AAD9CY17</accession>
<gene>
    <name evidence="2" type="ORF">DB88DRAFT_495968</name>
</gene>
<feature type="compositionally biased region" description="Pro residues" evidence="1">
    <location>
        <begin position="19"/>
        <end position="28"/>
    </location>
</feature>
<evidence type="ECO:0000256" key="1">
    <source>
        <dbReference type="SAM" id="MobiDB-lite"/>
    </source>
</evidence>
<sequence length="634" mass="68556">MTPPDHTPLFDRPGTSASPSPPPAPSAPIAPLKNPRYRHISRSAAKRESVQLLGSIKDLQLHFARAGLVEDRPGSGAGTSPLSGSIEEGGEDEENTPPVIASSAQRARKPWKEVELPRIDAEQARREARSAVGRVRSLWDLRSAGSVSNILSPSASMSFPASPTTQGGRTRRKDTTVVLVDTAKAIRRVRDLALSSSAGKVDSGRRVSGSALVPSKTNRSGFSTPSRPSGVISLPRAVSYPASATSPRPPNQPKEDGLAELRKAALDVLAGLRTLEESLRVDPIRGECLTASPIDGLGGDARACSPEDPGSVSSDSHSGMSDFTRPTSTGLTDVAEEDFDEEDEYNINALVAEEAVGPTQTWEERIVSEAREYRDLNEEGEKLEGLRDAVKRWIGVVEGLFGVQEGSPELEDWAREDWTGRPLEQVYAFLLANLPEDLQDRLPGIGPDASTSAFFDRLSDGFILTQAYNAAVASSPKAWGYIPLDDVHDTLRLGTTTDGESESEDHKTDKDWTFRRVGNLTCWAAAVRLRYNLPIHMPAAHTFKSPAAPSHAPAASPSPISTPARPSPLRSPANSEERIASQRQETAPKILFDPLAVAKRTEGWEEMMERVLLRWVSETVREARESVQDGGDAI</sequence>
<reference evidence="2" key="1">
    <citation type="submission" date="2023-02" db="EMBL/GenBank/DDBJ databases">
        <title>Identification and recombinant expression of a fungal hydrolase from Papiliotrema laurentii that hydrolyzes apple cutin and clears colloidal polyester polyurethane.</title>
        <authorList>
            <consortium name="DOE Joint Genome Institute"/>
            <person name="Roman V.A."/>
            <person name="Bojanowski C."/>
            <person name="Crable B.R."/>
            <person name="Wagner D.N."/>
            <person name="Hung C.S."/>
            <person name="Nadeau L.J."/>
            <person name="Schratz L."/>
            <person name="Haridas S."/>
            <person name="Pangilinan J."/>
            <person name="Lipzen A."/>
            <person name="Na H."/>
            <person name="Yan M."/>
            <person name="Ng V."/>
            <person name="Grigoriev I.V."/>
            <person name="Spatafora J.W."/>
            <person name="Barlow D."/>
            <person name="Biffinger J."/>
            <person name="Kelley-Loughnane N."/>
            <person name="Varaljay V.A."/>
            <person name="Crookes-Goodson W.J."/>
        </authorList>
    </citation>
    <scope>NUCLEOTIDE SEQUENCE</scope>
    <source>
        <strain evidence="2">5307AH</strain>
    </source>
</reference>
<evidence type="ECO:0008006" key="4">
    <source>
        <dbReference type="Google" id="ProtNLM"/>
    </source>
</evidence>
<evidence type="ECO:0000313" key="3">
    <source>
        <dbReference type="Proteomes" id="UP001182556"/>
    </source>
</evidence>
<organism evidence="2 3">
    <name type="scientific">Papiliotrema laurentii</name>
    <name type="common">Cryptococcus laurentii</name>
    <dbReference type="NCBI Taxonomy" id="5418"/>
    <lineage>
        <taxon>Eukaryota</taxon>
        <taxon>Fungi</taxon>
        <taxon>Dikarya</taxon>
        <taxon>Basidiomycota</taxon>
        <taxon>Agaricomycotina</taxon>
        <taxon>Tremellomycetes</taxon>
        <taxon>Tremellales</taxon>
        <taxon>Rhynchogastremaceae</taxon>
        <taxon>Papiliotrema</taxon>
    </lineage>
</organism>
<feature type="region of interest" description="Disordered" evidence="1">
    <location>
        <begin position="304"/>
        <end position="330"/>
    </location>
</feature>
<dbReference type="Proteomes" id="UP001182556">
    <property type="component" value="Unassembled WGS sequence"/>
</dbReference>
<feature type="compositionally biased region" description="Low complexity" evidence="1">
    <location>
        <begin position="310"/>
        <end position="322"/>
    </location>
</feature>
<feature type="region of interest" description="Disordered" evidence="1">
    <location>
        <begin position="1"/>
        <end position="45"/>
    </location>
</feature>
<feature type="compositionally biased region" description="Low complexity" evidence="1">
    <location>
        <begin position="545"/>
        <end position="568"/>
    </location>
</feature>
<protein>
    <recommendedName>
        <fullName evidence="4">Calponin-homology (CH) domain-containing protein</fullName>
    </recommendedName>
</protein>
<name>A0AAD9CY17_PAPLA</name>
<evidence type="ECO:0000313" key="2">
    <source>
        <dbReference type="EMBL" id="KAK1922688.1"/>
    </source>
</evidence>
<feature type="compositionally biased region" description="Polar residues" evidence="1">
    <location>
        <begin position="215"/>
        <end position="227"/>
    </location>
</feature>